<protein>
    <submittedName>
        <fullName evidence="2">Uncharacterized protein</fullName>
    </submittedName>
</protein>
<feature type="region of interest" description="Disordered" evidence="1">
    <location>
        <begin position="483"/>
        <end position="509"/>
    </location>
</feature>
<gene>
    <name evidence="2" type="ORF">BSAL_41810</name>
</gene>
<name>A0A0S4KI91_BODSA</name>
<proteinExistence type="predicted"/>
<sequence>MEESLRDEPWHIFNIILHISGTLHTATVKGRVAGKKSESGEIREKQVQICIVWLWGIYFLPHCRTIITNHDDAVCGHCNMCVCVASTFFSFCGWVQKVSLIMEHNNGTDQQASNALDRLKEQKRRLLQSSRRPTTFDEQCVAASTIERKILSSVDMLNHMKHLFSGTAAEADRREAIAKYRPTASHAAAPQRKKEVPLVVSTQFPAAAAPAEDLDIERAAVLRDLVQNLRLECAAWTKELLLACPSGFFDGFFTTPPPSEPQVLSASLPPPPPEDVMLRCYQASADAHDRQAAALQSQDTVAQTFQEIRLQSRFHLGRHVAVTLDQDGRAPITQQVPLDPVRVLQMGSATTPVSGVPLNLQLVQQTVQEAHALSLLTHVLNTAGAIERQRHPLEGSRGSSETPSVTTIASVNDHVSLAQNPKNSYRATGNPHHTTSGAPLVASTHHSAINVPAGATSLMRTAGVISAISSVFSPVVAARAIPPPPTSMEQLDHQPPQRADHPPPNVAPRSIQFQDTTADITRASTHNGGGTSHLIPDAVMVTSSSDVRTTTTTSSSRERTSDPSSTAHDTSTAATAGQSEKSATRLQHPKTNVWGAIRDTATNDSAESGQAQRSVSQGSAASKKKKKGLFSCVRRGGSDSD</sequence>
<evidence type="ECO:0000256" key="1">
    <source>
        <dbReference type="SAM" id="MobiDB-lite"/>
    </source>
</evidence>
<dbReference type="AlphaFoldDB" id="A0A0S4KI91"/>
<accession>A0A0S4KI91</accession>
<feature type="compositionally biased region" description="Low complexity" evidence="1">
    <location>
        <begin position="562"/>
        <end position="576"/>
    </location>
</feature>
<reference evidence="3" key="1">
    <citation type="submission" date="2015-09" db="EMBL/GenBank/DDBJ databases">
        <authorList>
            <consortium name="Pathogen Informatics"/>
        </authorList>
    </citation>
    <scope>NUCLEOTIDE SEQUENCE [LARGE SCALE GENOMIC DNA]</scope>
    <source>
        <strain evidence="3">Lake Konstanz</strain>
    </source>
</reference>
<evidence type="ECO:0000313" key="2">
    <source>
        <dbReference type="EMBL" id="CUI15403.1"/>
    </source>
</evidence>
<dbReference type="VEuPathDB" id="TriTrypDB:BSAL_41810"/>
<feature type="compositionally biased region" description="Low complexity" evidence="1">
    <location>
        <begin position="541"/>
        <end position="555"/>
    </location>
</feature>
<evidence type="ECO:0000313" key="3">
    <source>
        <dbReference type="Proteomes" id="UP000051952"/>
    </source>
</evidence>
<dbReference type="Proteomes" id="UP000051952">
    <property type="component" value="Unassembled WGS sequence"/>
</dbReference>
<feature type="region of interest" description="Disordered" evidence="1">
    <location>
        <begin position="521"/>
        <end position="641"/>
    </location>
</feature>
<dbReference type="EMBL" id="CYKH01002138">
    <property type="protein sequence ID" value="CUI15403.1"/>
    <property type="molecule type" value="Genomic_DNA"/>
</dbReference>
<keyword evidence="3" id="KW-1185">Reference proteome</keyword>
<feature type="compositionally biased region" description="Polar residues" evidence="1">
    <location>
        <begin position="600"/>
        <end position="617"/>
    </location>
</feature>
<organism evidence="2 3">
    <name type="scientific">Bodo saltans</name>
    <name type="common">Flagellated protozoan</name>
    <dbReference type="NCBI Taxonomy" id="75058"/>
    <lineage>
        <taxon>Eukaryota</taxon>
        <taxon>Discoba</taxon>
        <taxon>Euglenozoa</taxon>
        <taxon>Kinetoplastea</taxon>
        <taxon>Metakinetoplastina</taxon>
        <taxon>Eubodonida</taxon>
        <taxon>Bodonidae</taxon>
        <taxon>Bodo</taxon>
    </lineage>
</organism>